<keyword evidence="6" id="KW-0808">Transferase</keyword>
<dbReference type="EMBL" id="KI392614">
    <property type="protein sequence ID" value="ERN12553.1"/>
    <property type="molecule type" value="Genomic_DNA"/>
</dbReference>
<keyword evidence="4" id="KW-0597">Phosphoprotein</keyword>
<evidence type="ECO:0000256" key="19">
    <source>
        <dbReference type="SAM" id="MobiDB-lite"/>
    </source>
</evidence>
<comment type="similarity">
    <text evidence="2">Belongs to the protein kinase superfamily. Ser/Thr protein kinase family.</text>
</comment>
<evidence type="ECO:0000313" key="24">
    <source>
        <dbReference type="Proteomes" id="UP000017836"/>
    </source>
</evidence>
<evidence type="ECO:0000256" key="9">
    <source>
        <dbReference type="ARBA" id="ARBA00022737"/>
    </source>
</evidence>
<evidence type="ECO:0000256" key="14">
    <source>
        <dbReference type="ARBA" id="ARBA00023136"/>
    </source>
</evidence>
<dbReference type="GO" id="GO:0004674">
    <property type="term" value="F:protein serine/threonine kinase activity"/>
    <property type="evidence" value="ECO:0000318"/>
    <property type="project" value="GO_Central"/>
</dbReference>
<sequence length="654" mass="71572">MAPWPPPRAASSVAALLIFLSLLLFSGAFASPETDALLKLKASLGNPSSLANWEPAKAPPCTNGTANWYGILCQTDTVDGIRLEGLGLMGNIDVEALLSVPNLRSISFMNNSFSGEFPELGRLGALKAIFLAGNKFSGEIAPNTFSGMGSLKKLVLSDNELSGQIPKSLTSVPKLLELMLNGNQFTGEIPDFQQTSLEKFDVSNNDLVGQIPARLKSFGPSSFTGNEGLCGLPLKTLCNGSTPSSSPRKPSTTKIIVIVIAIIVALAVIAIAFFYLRRRSKSVASHRNPSTAPNKVASFAEDRAELGSHKKKPARELEQSKLVFVSDDIRTFELQDLLKASAEVLGSGSLGSSYKAVLHGGPALVVKRFREMNNAGKEEFDEHMKRMGTLRHPNLLPVLAYYYRKEEKLLVTELCPNGSLAYLLHGDRSPSRVPLEWPTRLKIIKGVARGLAFLYQELPDFILPHGHLKSSNVLLSLSNEPLLSDYALGPLINQPCASQSMVAYKSPEFIQLHRTTKKSDVWTLGILILEILTGKFPAQALRQGKGGTDLPTWVNSVVREEWTGEVFDGDIGGYKSGEGEMLKLLQIGLGCCEIEVDKRWDMREAFMRIEELKEREADEREYEGEIFSSFDSEREGHLSSRGHPDSDFSFSVNA</sequence>
<dbReference type="InterPro" id="IPR001611">
    <property type="entry name" value="Leu-rich_rpt"/>
</dbReference>
<dbReference type="Pfam" id="PF13855">
    <property type="entry name" value="LRR_8"/>
    <property type="match status" value="1"/>
</dbReference>
<dbReference type="PANTHER" id="PTHR48007:SF64">
    <property type="entry name" value="POLLEN RECEPTOR-LIKE KINASE 1"/>
    <property type="match status" value="1"/>
</dbReference>
<evidence type="ECO:0000256" key="21">
    <source>
        <dbReference type="SAM" id="SignalP"/>
    </source>
</evidence>
<dbReference type="SUPFAM" id="SSF52058">
    <property type="entry name" value="L domain-like"/>
    <property type="match status" value="1"/>
</dbReference>
<dbReference type="Gene3D" id="3.80.10.10">
    <property type="entry name" value="Ribonuclease Inhibitor"/>
    <property type="match status" value="2"/>
</dbReference>
<evidence type="ECO:0000256" key="1">
    <source>
        <dbReference type="ARBA" id="ARBA00004167"/>
    </source>
</evidence>
<keyword evidence="5" id="KW-0433">Leucine-rich repeat</keyword>
<dbReference type="InterPro" id="IPR013210">
    <property type="entry name" value="LRR_N_plant-typ"/>
</dbReference>
<evidence type="ECO:0000256" key="6">
    <source>
        <dbReference type="ARBA" id="ARBA00022679"/>
    </source>
</evidence>
<dbReference type="InterPro" id="IPR046959">
    <property type="entry name" value="PRK1-6/SRF4-like"/>
</dbReference>
<dbReference type="InterPro" id="IPR032675">
    <property type="entry name" value="LRR_dom_sf"/>
</dbReference>
<evidence type="ECO:0000256" key="11">
    <source>
        <dbReference type="ARBA" id="ARBA00022777"/>
    </source>
</evidence>
<dbReference type="Gene3D" id="1.10.510.10">
    <property type="entry name" value="Transferase(Phosphotransferase) domain 1"/>
    <property type="match status" value="1"/>
</dbReference>
<dbReference type="AlphaFoldDB" id="W1PWK6"/>
<evidence type="ECO:0000256" key="15">
    <source>
        <dbReference type="ARBA" id="ARBA00023170"/>
    </source>
</evidence>
<organism evidence="23 24">
    <name type="scientific">Amborella trichopoda</name>
    <dbReference type="NCBI Taxonomy" id="13333"/>
    <lineage>
        <taxon>Eukaryota</taxon>
        <taxon>Viridiplantae</taxon>
        <taxon>Streptophyta</taxon>
        <taxon>Embryophyta</taxon>
        <taxon>Tracheophyta</taxon>
        <taxon>Spermatophyta</taxon>
        <taxon>Magnoliopsida</taxon>
        <taxon>Amborellales</taxon>
        <taxon>Amborellaceae</taxon>
        <taxon>Amborella</taxon>
    </lineage>
</organism>
<protein>
    <recommendedName>
        <fullName evidence="3">non-specific serine/threonine protein kinase</fullName>
        <ecNumber evidence="3">2.7.11.1</ecNumber>
    </recommendedName>
</protein>
<keyword evidence="15" id="KW-0675">Receptor</keyword>
<keyword evidence="13 20" id="KW-1133">Transmembrane helix</keyword>
<dbReference type="eggNOG" id="ENOG502QUJJ">
    <property type="taxonomic scope" value="Eukaryota"/>
</dbReference>
<evidence type="ECO:0000256" key="4">
    <source>
        <dbReference type="ARBA" id="ARBA00022553"/>
    </source>
</evidence>
<feature type="transmembrane region" description="Helical" evidence="20">
    <location>
        <begin position="255"/>
        <end position="276"/>
    </location>
</feature>
<evidence type="ECO:0000256" key="3">
    <source>
        <dbReference type="ARBA" id="ARBA00012513"/>
    </source>
</evidence>
<dbReference type="GO" id="GO:0005524">
    <property type="term" value="F:ATP binding"/>
    <property type="evidence" value="ECO:0007669"/>
    <property type="project" value="UniProtKB-KW"/>
</dbReference>
<gene>
    <name evidence="23" type="ORF">AMTR_s00025p00206890</name>
</gene>
<evidence type="ECO:0000256" key="10">
    <source>
        <dbReference type="ARBA" id="ARBA00022741"/>
    </source>
</evidence>
<keyword evidence="8 21" id="KW-0732">Signal</keyword>
<dbReference type="Pfam" id="PF07714">
    <property type="entry name" value="PK_Tyr_Ser-Thr"/>
    <property type="match status" value="1"/>
</dbReference>
<dbReference type="Proteomes" id="UP000017836">
    <property type="component" value="Unassembled WGS sequence"/>
</dbReference>
<dbReference type="PANTHER" id="PTHR48007">
    <property type="entry name" value="LEUCINE-RICH REPEAT RECEPTOR-LIKE PROTEIN KINASE PXC1"/>
    <property type="match status" value="1"/>
</dbReference>
<dbReference type="Gene3D" id="3.30.200.20">
    <property type="entry name" value="Phosphorylase Kinase, domain 1"/>
    <property type="match status" value="1"/>
</dbReference>
<dbReference type="InterPro" id="IPR001245">
    <property type="entry name" value="Ser-Thr/Tyr_kinase_cat_dom"/>
</dbReference>
<feature type="chain" id="PRO_5004808551" description="non-specific serine/threonine protein kinase" evidence="21">
    <location>
        <begin position="31"/>
        <end position="654"/>
    </location>
</feature>
<dbReference type="OrthoDB" id="418615at2759"/>
<dbReference type="InterPro" id="IPR000719">
    <property type="entry name" value="Prot_kinase_dom"/>
</dbReference>
<dbReference type="FunFam" id="3.80.10.10:FF:000041">
    <property type="entry name" value="LRR receptor-like serine/threonine-protein kinase ERECTA"/>
    <property type="match status" value="1"/>
</dbReference>
<evidence type="ECO:0000313" key="23">
    <source>
        <dbReference type="EMBL" id="ERN12553.1"/>
    </source>
</evidence>
<evidence type="ECO:0000256" key="16">
    <source>
        <dbReference type="ARBA" id="ARBA00023180"/>
    </source>
</evidence>
<dbReference type="HOGENOM" id="CLU_000288_92_6_1"/>
<comment type="catalytic activity">
    <reaction evidence="18">
        <text>L-seryl-[protein] + ATP = O-phospho-L-seryl-[protein] + ADP + H(+)</text>
        <dbReference type="Rhea" id="RHEA:17989"/>
        <dbReference type="Rhea" id="RHEA-COMP:9863"/>
        <dbReference type="Rhea" id="RHEA-COMP:11604"/>
        <dbReference type="ChEBI" id="CHEBI:15378"/>
        <dbReference type="ChEBI" id="CHEBI:29999"/>
        <dbReference type="ChEBI" id="CHEBI:30616"/>
        <dbReference type="ChEBI" id="CHEBI:83421"/>
        <dbReference type="ChEBI" id="CHEBI:456216"/>
        <dbReference type="EC" id="2.7.11.1"/>
    </reaction>
</comment>
<evidence type="ECO:0000256" key="17">
    <source>
        <dbReference type="ARBA" id="ARBA00047899"/>
    </source>
</evidence>
<evidence type="ECO:0000256" key="8">
    <source>
        <dbReference type="ARBA" id="ARBA00022729"/>
    </source>
</evidence>
<evidence type="ECO:0000256" key="12">
    <source>
        <dbReference type="ARBA" id="ARBA00022840"/>
    </source>
</evidence>
<keyword evidence="24" id="KW-1185">Reference proteome</keyword>
<dbReference type="EC" id="2.7.11.1" evidence="3"/>
<evidence type="ECO:0000256" key="7">
    <source>
        <dbReference type="ARBA" id="ARBA00022692"/>
    </source>
</evidence>
<proteinExistence type="inferred from homology"/>
<evidence type="ECO:0000256" key="5">
    <source>
        <dbReference type="ARBA" id="ARBA00022614"/>
    </source>
</evidence>
<keyword evidence="9" id="KW-0677">Repeat</keyword>
<dbReference type="InterPro" id="IPR011009">
    <property type="entry name" value="Kinase-like_dom_sf"/>
</dbReference>
<dbReference type="FunFam" id="3.30.200.20:FF:000307">
    <property type="entry name" value="pollen receptor-like kinase 1"/>
    <property type="match status" value="1"/>
</dbReference>
<name>W1PWK6_AMBTC</name>
<evidence type="ECO:0000256" key="2">
    <source>
        <dbReference type="ARBA" id="ARBA00008684"/>
    </source>
</evidence>
<dbReference type="GO" id="GO:0005886">
    <property type="term" value="C:plasma membrane"/>
    <property type="evidence" value="ECO:0000318"/>
    <property type="project" value="GO_Central"/>
</dbReference>
<accession>W1PWK6</accession>
<evidence type="ECO:0000256" key="20">
    <source>
        <dbReference type="SAM" id="Phobius"/>
    </source>
</evidence>
<feature type="region of interest" description="Disordered" evidence="19">
    <location>
        <begin position="617"/>
        <end position="654"/>
    </location>
</feature>
<evidence type="ECO:0000256" key="18">
    <source>
        <dbReference type="ARBA" id="ARBA00048679"/>
    </source>
</evidence>
<feature type="compositionally biased region" description="Basic and acidic residues" evidence="19">
    <location>
        <begin position="631"/>
        <end position="646"/>
    </location>
</feature>
<keyword evidence="12" id="KW-0067">ATP-binding</keyword>
<dbReference type="KEGG" id="atr:18440771"/>
<evidence type="ECO:0000259" key="22">
    <source>
        <dbReference type="PROSITE" id="PS50011"/>
    </source>
</evidence>
<dbReference type="OMA" id="CCHENID"/>
<reference evidence="24" key="1">
    <citation type="journal article" date="2013" name="Science">
        <title>The Amborella genome and the evolution of flowering plants.</title>
        <authorList>
            <consortium name="Amborella Genome Project"/>
        </authorList>
    </citation>
    <scope>NUCLEOTIDE SEQUENCE [LARGE SCALE GENOMIC DNA]</scope>
</reference>
<comment type="subcellular location">
    <subcellularLocation>
        <location evidence="1">Membrane</location>
        <topology evidence="1">Single-pass membrane protein</topology>
    </subcellularLocation>
</comment>
<dbReference type="FunFam" id="1.10.510.10:FF:000480">
    <property type="entry name" value="Pollen receptor-like kinase 1"/>
    <property type="match status" value="1"/>
</dbReference>
<feature type="domain" description="Protein kinase" evidence="22">
    <location>
        <begin position="339"/>
        <end position="638"/>
    </location>
</feature>
<dbReference type="Pfam" id="PF08263">
    <property type="entry name" value="LRRNT_2"/>
    <property type="match status" value="1"/>
</dbReference>
<dbReference type="PROSITE" id="PS50011">
    <property type="entry name" value="PROTEIN_KINASE_DOM"/>
    <property type="match status" value="1"/>
</dbReference>
<keyword evidence="14 20" id="KW-0472">Membrane</keyword>
<dbReference type="Gramene" id="ERN12553">
    <property type="protein sequence ID" value="ERN12553"/>
    <property type="gene ID" value="AMTR_s00025p00206890"/>
</dbReference>
<keyword evidence="16" id="KW-0325">Glycoprotein</keyword>
<keyword evidence="11" id="KW-0418">Kinase</keyword>
<comment type="catalytic activity">
    <reaction evidence="17">
        <text>L-threonyl-[protein] + ATP = O-phospho-L-threonyl-[protein] + ADP + H(+)</text>
        <dbReference type="Rhea" id="RHEA:46608"/>
        <dbReference type="Rhea" id="RHEA-COMP:11060"/>
        <dbReference type="Rhea" id="RHEA-COMP:11605"/>
        <dbReference type="ChEBI" id="CHEBI:15378"/>
        <dbReference type="ChEBI" id="CHEBI:30013"/>
        <dbReference type="ChEBI" id="CHEBI:30616"/>
        <dbReference type="ChEBI" id="CHEBI:61977"/>
        <dbReference type="ChEBI" id="CHEBI:456216"/>
        <dbReference type="EC" id="2.7.11.1"/>
    </reaction>
</comment>
<feature type="signal peptide" evidence="21">
    <location>
        <begin position="1"/>
        <end position="30"/>
    </location>
</feature>
<dbReference type="SUPFAM" id="SSF56112">
    <property type="entry name" value="Protein kinase-like (PK-like)"/>
    <property type="match status" value="1"/>
</dbReference>
<evidence type="ECO:0000256" key="13">
    <source>
        <dbReference type="ARBA" id="ARBA00022989"/>
    </source>
</evidence>
<keyword evidence="7 20" id="KW-0812">Transmembrane</keyword>
<keyword evidence="10" id="KW-0547">Nucleotide-binding</keyword>